<dbReference type="InterPro" id="IPR018247">
    <property type="entry name" value="EF_Hand_1_Ca_BS"/>
</dbReference>
<evidence type="ECO:0000256" key="2">
    <source>
        <dbReference type="SAM" id="MobiDB-lite"/>
    </source>
</evidence>
<keyword evidence="1" id="KW-0175">Coiled coil</keyword>
<gene>
    <name evidence="3" type="ORF">B0H16DRAFT_1559793</name>
</gene>
<comment type="caution">
    <text evidence="3">The sequence shown here is derived from an EMBL/GenBank/DDBJ whole genome shotgun (WGS) entry which is preliminary data.</text>
</comment>
<feature type="region of interest" description="Disordered" evidence="2">
    <location>
        <begin position="1113"/>
        <end position="1140"/>
    </location>
</feature>
<reference evidence="3" key="1">
    <citation type="submission" date="2023-03" db="EMBL/GenBank/DDBJ databases">
        <title>Massive genome expansion in bonnet fungi (Mycena s.s.) driven by repeated elements and novel gene families across ecological guilds.</title>
        <authorList>
            <consortium name="Lawrence Berkeley National Laboratory"/>
            <person name="Harder C.B."/>
            <person name="Miyauchi S."/>
            <person name="Viragh M."/>
            <person name="Kuo A."/>
            <person name="Thoen E."/>
            <person name="Andreopoulos B."/>
            <person name="Lu D."/>
            <person name="Skrede I."/>
            <person name="Drula E."/>
            <person name="Henrissat B."/>
            <person name="Morin E."/>
            <person name="Kohler A."/>
            <person name="Barry K."/>
            <person name="LaButti K."/>
            <person name="Morin E."/>
            <person name="Salamov A."/>
            <person name="Lipzen A."/>
            <person name="Mereny Z."/>
            <person name="Hegedus B."/>
            <person name="Baldrian P."/>
            <person name="Stursova M."/>
            <person name="Weitz H."/>
            <person name="Taylor A."/>
            <person name="Grigoriev I.V."/>
            <person name="Nagy L.G."/>
            <person name="Martin F."/>
            <person name="Kauserud H."/>
        </authorList>
    </citation>
    <scope>NUCLEOTIDE SEQUENCE</scope>
    <source>
        <strain evidence="3">CBHHK182m</strain>
    </source>
</reference>
<evidence type="ECO:0000256" key="1">
    <source>
        <dbReference type="SAM" id="Coils"/>
    </source>
</evidence>
<sequence length="1279" mass="144051">MADSSSSDNNEACQVDLPRSAGLTQFQITDDFPSEAPPNIQVTANTPATAARQDPILATQDSTRPQLNAAIEDSYRAASSLMIDPALAEKDGDTEKKMDSHVRMFDKVNDYCAAYPDVFTQSINVLQKLDLKSLDITFAEVSRVLLEGVNLLGQLHPFVKVVVTPLELILAFDLTRRQNTKKVTAVKMQILDTATLLFRLRNMRDEEVKGPDGLALPSLANLLKRIADDITECANACDMYLNKKAFFKFIRAKDYEERFGDFIKKFDGHQRSLTLELTTHTAIAVDTANDKLDVQRHDLVIIKDLIERLFRKLDTADERAVQTFIDAKGGAKACIDSDPLLKELAEKTGESLESLLPARAHKADSVRGDERRRVLEDARTDFNRKLKAQETQLTGVIEFTGTRVISALYDRLHTKVKDLELQKLWERQKWRGSVEARDFIMSVAEYFASELEHSKPAHVEESAANLTTGSAIQSPTSSVGEYHPHIRNHDGDNWALAYINLAHSQPLLDVIDTDGTGWINIAEINHFTRLRPPNRSLLHWFAFWAAGWQLTVTWYRYRIYSILVVMLRTLHHVKPANIQAANTYMDGQIYNVELLLRTTRRTEPDSMEFHKLEEDKLKTPLDRLRYNLDNKDTLQLVTGSQSSGPRRIEVHIYPLLYLVLLRHLAIMQLACVHNLHADEFSIMSTSLGTIFSAVNDRMEKLVGMFKSNVKDGKEGFTSFAFGMFSQLYRDRDIESDAVHNTIHNRQNDEDDGLEDLDNLGPNPDEDEVGAMDFFTGINPSILLNKIPDEPAQLSQPETQLSPAKTTASNALDGMWTGKLSFSDGSVPYGTIAMRITAAGENFHGGGGGGGCITAEVAGTFEENTLRFTITWPDPYKYWARCKGHYAPWADTIVGTWGEETAESEEVKMSLRFVFHRPPSFRGTDASDNRARERWAVAIGATINMFGPTAWRKCRAQLRCSWLVDRLAERKRFVDLARRDIARWQESSTPWGILKDDEAAELQKLKIELRPSDARVYTSLAESQLQQLVDHDCHCNVCSRNIYSTRRFCLQCLDTLHYGRNQVDLCPDCREQTVVTARFGTHTKFHTLAKTTRRLHDGDLMPIATQAQRVADQVKERLKSARAPTSRTEGPPQPNAPKSQVQDQPFRCCYCEKSLTLPFWACVECVSDTYVCLDCDAKGSALGNCGWQGCLDTTEYQKRDGTTGRKVNPPKHAPGRCPLAARLNEKHKLFHVLVQPVEAESVVEPQVANVTLVNVMTKLVEIEKRLAAIEEKLEAKNEGS</sequence>
<dbReference type="AlphaFoldDB" id="A0AAD7IK36"/>
<evidence type="ECO:0000313" key="4">
    <source>
        <dbReference type="Proteomes" id="UP001215598"/>
    </source>
</evidence>
<name>A0AAD7IK36_9AGAR</name>
<accession>A0AAD7IK36</accession>
<dbReference type="PROSITE" id="PS00018">
    <property type="entry name" value="EF_HAND_1"/>
    <property type="match status" value="1"/>
</dbReference>
<keyword evidence="4" id="KW-1185">Reference proteome</keyword>
<organism evidence="3 4">
    <name type="scientific">Mycena metata</name>
    <dbReference type="NCBI Taxonomy" id="1033252"/>
    <lineage>
        <taxon>Eukaryota</taxon>
        <taxon>Fungi</taxon>
        <taxon>Dikarya</taxon>
        <taxon>Basidiomycota</taxon>
        <taxon>Agaricomycotina</taxon>
        <taxon>Agaricomycetes</taxon>
        <taxon>Agaricomycetidae</taxon>
        <taxon>Agaricales</taxon>
        <taxon>Marasmiineae</taxon>
        <taxon>Mycenaceae</taxon>
        <taxon>Mycena</taxon>
    </lineage>
</organism>
<feature type="coiled-coil region" evidence="1">
    <location>
        <begin position="1251"/>
        <end position="1278"/>
    </location>
</feature>
<protein>
    <submittedName>
        <fullName evidence="3">Uncharacterized protein</fullName>
    </submittedName>
</protein>
<feature type="compositionally biased region" description="Acidic residues" evidence="2">
    <location>
        <begin position="748"/>
        <end position="769"/>
    </location>
</feature>
<dbReference type="Proteomes" id="UP001215598">
    <property type="component" value="Unassembled WGS sequence"/>
</dbReference>
<proteinExistence type="predicted"/>
<evidence type="ECO:0000313" key="3">
    <source>
        <dbReference type="EMBL" id="KAJ7744673.1"/>
    </source>
</evidence>
<dbReference type="EMBL" id="JARKIB010000086">
    <property type="protein sequence ID" value="KAJ7744673.1"/>
    <property type="molecule type" value="Genomic_DNA"/>
</dbReference>
<feature type="region of interest" description="Disordered" evidence="2">
    <location>
        <begin position="743"/>
        <end position="769"/>
    </location>
</feature>